<evidence type="ECO:0000313" key="1">
    <source>
        <dbReference type="EMBL" id="QJA86198.1"/>
    </source>
</evidence>
<reference evidence="1" key="1">
    <citation type="submission" date="2020-03" db="EMBL/GenBank/DDBJ databases">
        <title>The deep terrestrial virosphere.</title>
        <authorList>
            <person name="Holmfeldt K."/>
            <person name="Nilsson E."/>
            <person name="Simone D."/>
            <person name="Lopez-Fernandez M."/>
            <person name="Wu X."/>
            <person name="de Brujin I."/>
            <person name="Lundin D."/>
            <person name="Andersson A."/>
            <person name="Bertilsson S."/>
            <person name="Dopson M."/>
        </authorList>
    </citation>
    <scope>NUCLEOTIDE SEQUENCE</scope>
    <source>
        <strain evidence="1">MM415B02117</strain>
    </source>
</reference>
<protein>
    <submittedName>
        <fullName evidence="1">Uncharacterized protein</fullName>
    </submittedName>
</protein>
<dbReference type="AlphaFoldDB" id="A0A6M3KYD5"/>
<name>A0A6M3KYD5_9ZZZZ</name>
<proteinExistence type="predicted"/>
<gene>
    <name evidence="1" type="ORF">MM415B02117_0012</name>
</gene>
<accession>A0A6M3KYD5</accession>
<dbReference type="EMBL" id="MT142621">
    <property type="protein sequence ID" value="QJA86198.1"/>
    <property type="molecule type" value="Genomic_DNA"/>
</dbReference>
<sequence>MKPAKISVLIGKKKTQVISKPGSFVWSWDIHYGVTATLDPGESYHDVLRTLNVEIKRLVNEAFGEETPVKLTMVASR</sequence>
<organism evidence="1">
    <name type="scientific">viral metagenome</name>
    <dbReference type="NCBI Taxonomy" id="1070528"/>
    <lineage>
        <taxon>unclassified sequences</taxon>
        <taxon>metagenomes</taxon>
        <taxon>organismal metagenomes</taxon>
    </lineage>
</organism>